<evidence type="ECO:0000256" key="1">
    <source>
        <dbReference type="ARBA" id="ARBA00003563"/>
    </source>
</evidence>
<dbReference type="Gene3D" id="3.30.70.650">
    <property type="entry name" value="Translation repressor RegA"/>
    <property type="match status" value="1"/>
</dbReference>
<protein>
    <recommendedName>
        <fullName evidence="2">Translation repressor protein</fullName>
    </recommendedName>
</protein>
<name>A0A067ZH53_9CAUD</name>
<gene>
    <name evidence="5" type="ORF">PhAPEC2_49</name>
</gene>
<evidence type="ECO:0000256" key="3">
    <source>
        <dbReference type="ARBA" id="ARBA00022491"/>
    </source>
</evidence>
<dbReference type="GeneID" id="20284205"/>
<keyword evidence="3" id="KW-0678">Repressor</keyword>
<comment type="function">
    <text evidence="1">Controls the translation of a number of proteins (such as regA itself, rIIB and at least 35 others) by binding to their mRNA.</text>
</comment>
<dbReference type="EMBL" id="KF562341">
    <property type="protein sequence ID" value="AHV82758.1"/>
    <property type="molecule type" value="Genomic_DNA"/>
</dbReference>
<dbReference type="InterPro" id="IPR036516">
    <property type="entry name" value="Transl_repress_RegA_sf"/>
</dbReference>
<keyword evidence="6" id="KW-1185">Reference proteome</keyword>
<evidence type="ECO:0000313" key="6">
    <source>
        <dbReference type="Proteomes" id="UP000027388"/>
    </source>
</evidence>
<sequence length="125" mass="14820">MVKMIEIKLKNPEDFLKVKETLTRMGIANNKDKVLYQSCHILQKQGKYYIVHFKEMLRMDGRQVDIDGEDYQRRDSIAQLLEDWGLIVIEDSAREDLFSLTNNFRVISFKQKDDWTLKAKYTIGN</sequence>
<evidence type="ECO:0000313" key="5">
    <source>
        <dbReference type="EMBL" id="AHV82758.1"/>
    </source>
</evidence>
<keyword evidence="4" id="KW-0810">Translation regulation</keyword>
<dbReference type="Proteomes" id="UP000027388">
    <property type="component" value="Segment"/>
</dbReference>
<organism evidence="5 6">
    <name type="scientific">Escherichia phage vB_EcoM_PhAPEC2</name>
    <dbReference type="NCBI Taxonomy" id="1391224"/>
    <lineage>
        <taxon>Viruses</taxon>
        <taxon>Duplodnaviria</taxon>
        <taxon>Heunggongvirae</taxon>
        <taxon>Uroviricota</taxon>
        <taxon>Caudoviricetes</taxon>
        <taxon>Pantevenvirales</taxon>
        <taxon>Straboviridae</taxon>
        <taxon>Tevenvirinae</taxon>
        <taxon>Mosigvirus</taxon>
        <taxon>Mosigvirus phapec2</taxon>
    </lineage>
</organism>
<proteinExistence type="predicted"/>
<evidence type="ECO:0000256" key="2">
    <source>
        <dbReference type="ARBA" id="ARBA00017936"/>
    </source>
</evidence>
<dbReference type="SUPFAM" id="SSF55064">
    <property type="entry name" value="Translational regulator protein regA"/>
    <property type="match status" value="1"/>
</dbReference>
<evidence type="ECO:0000256" key="4">
    <source>
        <dbReference type="ARBA" id="ARBA00022845"/>
    </source>
</evidence>
<dbReference type="Pfam" id="PF01818">
    <property type="entry name" value="Translat_reg"/>
    <property type="match status" value="1"/>
</dbReference>
<dbReference type="RefSeq" id="YP_009056641.1">
    <property type="nucleotide sequence ID" value="NC_024794.1"/>
</dbReference>
<reference evidence="5 6" key="1">
    <citation type="journal article" date="2014" name="Vet. Microbiol.">
        <title>A cocktail of in vitro efficient phages is not a guarantee for in vivo therapeutic results against avian colibacillosis.</title>
        <authorList>
            <person name="Tsonos J."/>
            <person name="Oosterik L.H."/>
            <person name="Tuntufye H.N."/>
            <person name="Klumpp J."/>
            <person name="Butaye P."/>
            <person name="De Greve H."/>
            <person name="Hernalsteens J.P."/>
            <person name="Lavigne R."/>
            <person name="Goddeeris B.M."/>
        </authorList>
    </citation>
    <scope>NUCLEOTIDE SEQUENCE [LARGE SCALE GENOMIC DNA]</scope>
</reference>
<accession>A0A067ZH53</accession>
<dbReference type="InterPro" id="IPR002702">
    <property type="entry name" value="Transl_repress_RegA"/>
</dbReference>
<dbReference type="GO" id="GO:0003723">
    <property type="term" value="F:RNA binding"/>
    <property type="evidence" value="ECO:0007669"/>
    <property type="project" value="InterPro"/>
</dbReference>
<dbReference type="KEGG" id="vg:20284205"/>